<keyword evidence="8 12" id="KW-0443">Lipid metabolism</keyword>
<evidence type="ECO:0000256" key="2">
    <source>
        <dbReference type="ARBA" id="ARBA00022475"/>
    </source>
</evidence>
<dbReference type="SUPFAM" id="SSF56024">
    <property type="entry name" value="Phospholipase D/nuclease"/>
    <property type="match status" value="2"/>
</dbReference>
<dbReference type="InterPro" id="IPR025202">
    <property type="entry name" value="PLD-like_dom"/>
</dbReference>
<dbReference type="PANTHER" id="PTHR21248:SF22">
    <property type="entry name" value="PHOSPHOLIPASE D"/>
    <property type="match status" value="1"/>
</dbReference>
<dbReference type="PROSITE" id="PS50035">
    <property type="entry name" value="PLD"/>
    <property type="match status" value="2"/>
</dbReference>
<dbReference type="GO" id="GO:0005886">
    <property type="term" value="C:plasma membrane"/>
    <property type="evidence" value="ECO:0007669"/>
    <property type="project" value="UniProtKB-SubCell"/>
</dbReference>
<dbReference type="OrthoDB" id="9762009at2"/>
<keyword evidence="3 12" id="KW-0444">Lipid biosynthesis</keyword>
<feature type="active site" evidence="12">
    <location>
        <position position="232"/>
    </location>
</feature>
<keyword evidence="9 12" id="KW-0472">Membrane</keyword>
<dbReference type="RefSeq" id="WP_068869129.1">
    <property type="nucleotide sequence ID" value="NZ_CP016539.2"/>
</dbReference>
<feature type="active site" evidence="12">
    <location>
        <position position="404"/>
    </location>
</feature>
<dbReference type="FunFam" id="3.30.870.10:FF:000014">
    <property type="entry name" value="Cardiolipin synthase"/>
    <property type="match status" value="1"/>
</dbReference>
<keyword evidence="7 12" id="KW-1133">Transmembrane helix</keyword>
<proteinExistence type="inferred from homology"/>
<dbReference type="EC" id="2.7.8.-" evidence="12 13"/>
<dbReference type="Gene3D" id="3.30.870.10">
    <property type="entry name" value="Endonuclease Chain A"/>
    <property type="match status" value="2"/>
</dbReference>
<dbReference type="Pfam" id="PF13396">
    <property type="entry name" value="PLDc_N"/>
    <property type="match status" value="1"/>
</dbReference>
<evidence type="ECO:0000256" key="12">
    <source>
        <dbReference type="HAMAP-Rule" id="MF_01916"/>
    </source>
</evidence>
<evidence type="ECO:0000256" key="3">
    <source>
        <dbReference type="ARBA" id="ARBA00022516"/>
    </source>
</evidence>
<dbReference type="Pfam" id="PF13091">
    <property type="entry name" value="PLDc_2"/>
    <property type="match status" value="2"/>
</dbReference>
<feature type="active site" evidence="12">
    <location>
        <position position="402"/>
    </location>
</feature>
<keyword evidence="16" id="KW-1185">Reference proteome</keyword>
<evidence type="ECO:0000256" key="7">
    <source>
        <dbReference type="ARBA" id="ARBA00022989"/>
    </source>
</evidence>
<dbReference type="GO" id="GO:0032049">
    <property type="term" value="P:cardiolipin biosynthetic process"/>
    <property type="evidence" value="ECO:0007669"/>
    <property type="project" value="UniProtKB-UniRule"/>
</dbReference>
<feature type="domain" description="PLD phosphodiesterase" evidence="14">
    <location>
        <begin position="220"/>
        <end position="247"/>
    </location>
</feature>
<sequence length="484" mass="56357">MDWVVALSWTLNALILLNLVLAFVIIFNERRDAGATWAWLLILFFLPIIGFIVYLFFGRHLTNKNFYNLSEDEQSYYSRQVDAQVRRIRDGEEEYDEELLNKYEQLLVMNLQSSKSLVSFYNDTRIFSEGNQKFDTMIEDIGNAQEEVNVQYYIIQRDALGRRLFDALLERAKAGVKVRLLYDAVGSKSLRQSDFNELIEHGGEVEIFFPSKLGFINFRINNRNHRKVCIIDGKIGYIGGFNVGTEYLGEVKKFGYWRDVHLRIEGDVVHHLQDRFVLDWNYANQYQNREDIFCFPVHHVKTFAPMQIVTSGPNSETEHLKNMLIKMISSARREIFIQTPYFIPDKSFMDACKMALLSGVKMNIMIPGKPDHPFVMWGSWSFLGELLEYGADVYLYDRGFLHAKTLTVDGEISTVGTTNLDARSFRLNFEINTLVFNRRIALELESLFESDTADCRKLTKELYAQRDWTIKLREGFARLLSPIL</sequence>
<dbReference type="EMBL" id="CP016539">
    <property type="protein sequence ID" value="ANU19378.1"/>
    <property type="molecule type" value="Genomic_DNA"/>
</dbReference>
<comment type="similarity">
    <text evidence="12">Belongs to the phospholipase D family. Cardiolipin synthase subfamily.</text>
</comment>
<evidence type="ECO:0000313" key="16">
    <source>
        <dbReference type="Proteomes" id="UP000092650"/>
    </source>
</evidence>
<evidence type="ECO:0000256" key="4">
    <source>
        <dbReference type="ARBA" id="ARBA00022679"/>
    </source>
</evidence>
<comment type="catalytic activity">
    <reaction evidence="12">
        <text>2 a 1,2-diacyl-sn-glycero-3-phospho-(1'-sn-glycerol) = a cardiolipin + glycerol</text>
        <dbReference type="Rhea" id="RHEA:31451"/>
        <dbReference type="ChEBI" id="CHEBI:17754"/>
        <dbReference type="ChEBI" id="CHEBI:62237"/>
        <dbReference type="ChEBI" id="CHEBI:64716"/>
    </reaction>
</comment>
<evidence type="ECO:0000256" key="5">
    <source>
        <dbReference type="ARBA" id="ARBA00022692"/>
    </source>
</evidence>
<organism evidence="15 16">
    <name type="scientific">Planococcus plakortidis</name>
    <dbReference type="NCBI Taxonomy" id="1038856"/>
    <lineage>
        <taxon>Bacteria</taxon>
        <taxon>Bacillati</taxon>
        <taxon>Bacillota</taxon>
        <taxon>Bacilli</taxon>
        <taxon>Bacillales</taxon>
        <taxon>Caryophanaceae</taxon>
        <taxon>Planococcus</taxon>
    </lineage>
</organism>
<feature type="active site" evidence="12">
    <location>
        <position position="225"/>
    </location>
</feature>
<name>A0A1C7E6P7_9BACL</name>
<gene>
    <name evidence="15" type="ORF">BBI15_03720</name>
</gene>
<evidence type="ECO:0000259" key="14">
    <source>
        <dbReference type="PROSITE" id="PS50035"/>
    </source>
</evidence>
<dbReference type="GO" id="GO:0008808">
    <property type="term" value="F:cardiolipin synthase activity"/>
    <property type="evidence" value="ECO:0007669"/>
    <property type="project" value="UniProtKB-UniRule"/>
</dbReference>
<comment type="function">
    <text evidence="12">Catalyzes the reversible phosphatidyl group transfer from one phosphatidylglycerol molecule to another to form cardiolipin (CL) (diphosphatidylglycerol) and glycerol.</text>
</comment>
<dbReference type="HAMAP" id="MF_01916">
    <property type="entry name" value="Cardiolipin_synth_Cls"/>
    <property type="match status" value="1"/>
</dbReference>
<feature type="domain" description="PLD phosphodiesterase" evidence="14">
    <location>
        <begin position="397"/>
        <end position="424"/>
    </location>
</feature>
<dbReference type="NCBIfam" id="TIGR04265">
    <property type="entry name" value="bac_cardiolipin"/>
    <property type="match status" value="1"/>
</dbReference>
<evidence type="ECO:0000256" key="6">
    <source>
        <dbReference type="ARBA" id="ARBA00022737"/>
    </source>
</evidence>
<dbReference type="InterPro" id="IPR022924">
    <property type="entry name" value="Cardiolipin_synthase"/>
</dbReference>
<dbReference type="InterPro" id="IPR001736">
    <property type="entry name" value="PLipase_D/transphosphatidylase"/>
</dbReference>
<keyword evidence="2 12" id="KW-1003">Cell membrane</keyword>
<feature type="active site" evidence="12">
    <location>
        <position position="409"/>
    </location>
</feature>
<feature type="transmembrane region" description="Helical" evidence="12">
    <location>
        <begin position="6"/>
        <end position="27"/>
    </location>
</feature>
<dbReference type="InterPro" id="IPR027379">
    <property type="entry name" value="CLS_N"/>
</dbReference>
<accession>A0A1C7E6P7</accession>
<evidence type="ECO:0000256" key="10">
    <source>
        <dbReference type="ARBA" id="ARBA00023209"/>
    </source>
</evidence>
<evidence type="ECO:0000256" key="11">
    <source>
        <dbReference type="ARBA" id="ARBA00023264"/>
    </source>
</evidence>
<dbReference type="Proteomes" id="UP000092650">
    <property type="component" value="Chromosome"/>
</dbReference>
<keyword evidence="4 12" id="KW-0808">Transferase</keyword>
<dbReference type="AlphaFoldDB" id="A0A1C7E6P7"/>
<keyword evidence="5 12" id="KW-0812">Transmembrane</keyword>
<dbReference type="InterPro" id="IPR030874">
    <property type="entry name" value="Cardiolipin_synth_Firmi"/>
</dbReference>
<dbReference type="KEGG" id="ppla:BBI15_03720"/>
<feature type="transmembrane region" description="Helical" evidence="12">
    <location>
        <begin position="39"/>
        <end position="57"/>
    </location>
</feature>
<dbReference type="CDD" id="cd09110">
    <property type="entry name" value="PLDc_CLS_1"/>
    <property type="match status" value="1"/>
</dbReference>
<evidence type="ECO:0000313" key="15">
    <source>
        <dbReference type="EMBL" id="ANU19378.1"/>
    </source>
</evidence>
<dbReference type="CDD" id="cd09112">
    <property type="entry name" value="PLDc_CLS_2"/>
    <property type="match status" value="1"/>
</dbReference>
<dbReference type="SMART" id="SM00155">
    <property type="entry name" value="PLDc"/>
    <property type="match status" value="2"/>
</dbReference>
<evidence type="ECO:0000256" key="8">
    <source>
        <dbReference type="ARBA" id="ARBA00023098"/>
    </source>
</evidence>
<comment type="subcellular location">
    <subcellularLocation>
        <location evidence="1 12">Cell membrane</location>
        <topology evidence="1 12">Multi-pass membrane protein</topology>
    </subcellularLocation>
</comment>
<evidence type="ECO:0000256" key="9">
    <source>
        <dbReference type="ARBA" id="ARBA00023136"/>
    </source>
</evidence>
<dbReference type="PANTHER" id="PTHR21248">
    <property type="entry name" value="CARDIOLIPIN SYNTHASE"/>
    <property type="match status" value="1"/>
</dbReference>
<dbReference type="STRING" id="1038856.BBI15_03720"/>
<evidence type="ECO:0000256" key="1">
    <source>
        <dbReference type="ARBA" id="ARBA00004651"/>
    </source>
</evidence>
<protein>
    <recommendedName>
        <fullName evidence="12 13">Cardiolipin synthase</fullName>
        <shortName evidence="12">CL synthase</shortName>
        <ecNumber evidence="12 13">2.7.8.-</ecNumber>
    </recommendedName>
</protein>
<evidence type="ECO:0000256" key="13">
    <source>
        <dbReference type="NCBIfam" id="TIGR04265"/>
    </source>
</evidence>
<reference evidence="15" key="1">
    <citation type="submission" date="2016-10" db="EMBL/GenBank/DDBJ databases">
        <authorList>
            <person name="See-Too W.S."/>
        </authorList>
    </citation>
    <scope>NUCLEOTIDE SEQUENCE [LARGE SCALE GENOMIC DNA]</scope>
    <source>
        <strain evidence="15">DSM 23997</strain>
    </source>
</reference>
<keyword evidence="10 12" id="KW-0594">Phospholipid biosynthesis</keyword>
<keyword evidence="6" id="KW-0677">Repeat</keyword>
<keyword evidence="11 12" id="KW-1208">Phospholipid metabolism</keyword>
<feature type="active site" evidence="12">
    <location>
        <position position="227"/>
    </location>
</feature>